<dbReference type="SUPFAM" id="SSF52113">
    <property type="entry name" value="BRCT domain"/>
    <property type="match status" value="1"/>
</dbReference>
<dbReference type="InterPro" id="IPR036420">
    <property type="entry name" value="BRCT_dom_sf"/>
</dbReference>
<dbReference type="GO" id="GO:0006260">
    <property type="term" value="P:DNA replication"/>
    <property type="evidence" value="ECO:0007669"/>
    <property type="project" value="UniProtKB-KW"/>
</dbReference>
<feature type="region of interest" description="Disordered" evidence="2">
    <location>
        <begin position="530"/>
        <end position="571"/>
    </location>
</feature>
<dbReference type="SUPFAM" id="SSF48019">
    <property type="entry name" value="post-AAA+ oligomerization domain-like"/>
    <property type="match status" value="1"/>
</dbReference>
<evidence type="ECO:0000259" key="3">
    <source>
        <dbReference type="PROSITE" id="PS50172"/>
    </source>
</evidence>
<feature type="compositionally biased region" description="Acidic residues" evidence="2">
    <location>
        <begin position="554"/>
        <end position="568"/>
    </location>
</feature>
<dbReference type="Pfam" id="PF00004">
    <property type="entry name" value="AAA"/>
    <property type="match status" value="1"/>
</dbReference>
<dbReference type="Pfam" id="PF00533">
    <property type="entry name" value="BRCT"/>
    <property type="match status" value="1"/>
</dbReference>
<gene>
    <name evidence="4" type="ORF">HINF_LOCUS41519</name>
    <name evidence="5" type="ORF">HINF_LOCUS59443</name>
</gene>
<evidence type="ECO:0000313" key="5">
    <source>
        <dbReference type="EMBL" id="CAL6079560.1"/>
    </source>
</evidence>
<feature type="domain" description="BRCT" evidence="3">
    <location>
        <begin position="24"/>
        <end position="108"/>
    </location>
</feature>
<dbReference type="PROSITE" id="PS50172">
    <property type="entry name" value="BRCT"/>
    <property type="match status" value="1"/>
</dbReference>
<dbReference type="InterPro" id="IPR001357">
    <property type="entry name" value="BRCT_dom"/>
</dbReference>
<evidence type="ECO:0000256" key="2">
    <source>
        <dbReference type="SAM" id="MobiDB-lite"/>
    </source>
</evidence>
<comment type="caution">
    <text evidence="4">The sequence shown here is derived from an EMBL/GenBank/DDBJ whole genome shotgun (WGS) entry which is preliminary data.</text>
</comment>
<keyword evidence="6" id="KW-1185">Reference proteome</keyword>
<accession>A0AA86UFJ2</accession>
<protein>
    <submittedName>
        <fullName evidence="4">Subunit 1</fullName>
    </submittedName>
</protein>
<dbReference type="InterPro" id="IPR003959">
    <property type="entry name" value="ATPase_AAA_core"/>
</dbReference>
<dbReference type="Gene3D" id="3.40.50.10190">
    <property type="entry name" value="BRCT domain"/>
    <property type="match status" value="1"/>
</dbReference>
<dbReference type="Gene3D" id="1.10.8.60">
    <property type="match status" value="1"/>
</dbReference>
<dbReference type="SUPFAM" id="SSF52540">
    <property type="entry name" value="P-loop containing nucleoside triphosphate hydrolases"/>
    <property type="match status" value="1"/>
</dbReference>
<reference evidence="5 6" key="2">
    <citation type="submission" date="2024-07" db="EMBL/GenBank/DDBJ databases">
        <authorList>
            <person name="Akdeniz Z."/>
        </authorList>
    </citation>
    <scope>NUCLEOTIDE SEQUENCE [LARGE SCALE GENOMIC DNA]</scope>
</reference>
<dbReference type="InterPro" id="IPR027417">
    <property type="entry name" value="P-loop_NTPase"/>
</dbReference>
<dbReference type="Gene3D" id="1.20.272.10">
    <property type="match status" value="1"/>
</dbReference>
<evidence type="ECO:0000313" key="6">
    <source>
        <dbReference type="Proteomes" id="UP001642409"/>
    </source>
</evidence>
<dbReference type="EMBL" id="CATOUU010000842">
    <property type="protein sequence ID" value="CAI9953874.1"/>
    <property type="molecule type" value="Genomic_DNA"/>
</dbReference>
<dbReference type="PANTHER" id="PTHR23389">
    <property type="entry name" value="CHROMOSOME TRANSMISSION FIDELITY FACTOR 18"/>
    <property type="match status" value="1"/>
</dbReference>
<dbReference type="GO" id="GO:0003677">
    <property type="term" value="F:DNA binding"/>
    <property type="evidence" value="ECO:0007669"/>
    <property type="project" value="InterPro"/>
</dbReference>
<evidence type="ECO:0000313" key="4">
    <source>
        <dbReference type="EMBL" id="CAI9953874.1"/>
    </source>
</evidence>
<dbReference type="AlphaFoldDB" id="A0AA86UFJ2"/>
<dbReference type="Proteomes" id="UP001642409">
    <property type="component" value="Unassembled WGS sequence"/>
</dbReference>
<dbReference type="SMART" id="SM00292">
    <property type="entry name" value="BRCT"/>
    <property type="match status" value="1"/>
</dbReference>
<dbReference type="GO" id="GO:0016887">
    <property type="term" value="F:ATP hydrolysis activity"/>
    <property type="evidence" value="ECO:0007669"/>
    <property type="project" value="InterPro"/>
</dbReference>
<dbReference type="EMBL" id="CAXDID020000341">
    <property type="protein sequence ID" value="CAL6079560.1"/>
    <property type="molecule type" value="Genomic_DNA"/>
</dbReference>
<keyword evidence="1" id="KW-0235">DNA replication</keyword>
<dbReference type="PANTHER" id="PTHR23389:SF6">
    <property type="entry name" value="REPLICATION FACTOR C SUBUNIT 1"/>
    <property type="match status" value="1"/>
</dbReference>
<sequence length="624" mass="70243">MPPKWIPNQQPTVVVDSNAPRPRGAPNCLAGLIFVRTGELSTMTNDQLNTYVSIYGGKTTGAVSGKTNYLIMGADPGESKRKAAKEKNVKIISETEFYDLVIQRSKVPAKMGNYTESLQPIDGDESEPELLTTTQAKNEEFQFIDPTPYTIKYRPKSASAILGNQSVIAELKEHLSHPSPSTFAIFVHGPPGTGKTLSLDLISSELDMQQIKINSSMVRTKKELHQQLLPFLQTTSVLNQNQKRVVVIDEAESVDAGGLPFLNTFIAKIRDARNKIPIVFITSDSYNQKLKTIKSKSVDIQFKRTPKNTISKYLFDIMVSENIKINSPNQLDIISDRASGDIRRCLQSLQMFVSRQGFKAADFLQFESLKIPGDVFETADSVFGFKRFCANNQTPYQSMLDLFYNDPGLTQPIIIQNYQSFSSFDLDFMTSASDLLSQSDVILHQMFSQSNWTASRACGTFSTLLIGMESVQYNIKHNGFMRPAFPGLISLNGTVKRNRETCDEMLDYQLLDYTNQLEFVEMALKTAEAELGGDQKEEKKEKKGKKTIIKNEDDFSQSDDEENNEENNNENNDGVLKYVCGIVTEEFYEDIQKVLDQALNKQLKKYLKENGGAGRLFEEKKKRK</sequence>
<dbReference type="GO" id="GO:0005524">
    <property type="term" value="F:ATP binding"/>
    <property type="evidence" value="ECO:0007669"/>
    <property type="project" value="InterPro"/>
</dbReference>
<organism evidence="4">
    <name type="scientific">Hexamita inflata</name>
    <dbReference type="NCBI Taxonomy" id="28002"/>
    <lineage>
        <taxon>Eukaryota</taxon>
        <taxon>Metamonada</taxon>
        <taxon>Diplomonadida</taxon>
        <taxon>Hexamitidae</taxon>
        <taxon>Hexamitinae</taxon>
        <taxon>Hexamita</taxon>
    </lineage>
</organism>
<evidence type="ECO:0000256" key="1">
    <source>
        <dbReference type="ARBA" id="ARBA00022705"/>
    </source>
</evidence>
<dbReference type="InterPro" id="IPR008921">
    <property type="entry name" value="DNA_pol3_clamp-load_cplx_C"/>
</dbReference>
<dbReference type="CDD" id="cd00009">
    <property type="entry name" value="AAA"/>
    <property type="match status" value="1"/>
</dbReference>
<reference evidence="4" key="1">
    <citation type="submission" date="2023-06" db="EMBL/GenBank/DDBJ databases">
        <authorList>
            <person name="Kurt Z."/>
        </authorList>
    </citation>
    <scope>NUCLEOTIDE SEQUENCE</scope>
</reference>
<name>A0AA86UFJ2_9EUKA</name>
<proteinExistence type="predicted"/>
<dbReference type="Gene3D" id="3.40.50.300">
    <property type="entry name" value="P-loop containing nucleotide triphosphate hydrolases"/>
    <property type="match status" value="1"/>
</dbReference>
<feature type="region of interest" description="Disordered" evidence="2">
    <location>
        <begin position="1"/>
        <end position="21"/>
    </location>
</feature>
<dbReference type="GO" id="GO:0005634">
    <property type="term" value="C:nucleus"/>
    <property type="evidence" value="ECO:0007669"/>
    <property type="project" value="TreeGrafter"/>
</dbReference>